<feature type="disulfide bond" evidence="24">
    <location>
        <begin position="1242"/>
        <end position="1269"/>
    </location>
</feature>
<dbReference type="GO" id="GO:0005886">
    <property type="term" value="C:plasma membrane"/>
    <property type="evidence" value="ECO:0007669"/>
    <property type="project" value="UniProtKB-SubCell"/>
</dbReference>
<dbReference type="Pfam" id="PF00084">
    <property type="entry name" value="Sushi"/>
    <property type="match status" value="15"/>
</dbReference>
<feature type="disulfide bond" evidence="24">
    <location>
        <begin position="182"/>
        <end position="209"/>
    </location>
</feature>
<evidence type="ECO:0000256" key="12">
    <source>
        <dbReference type="ARBA" id="ARBA00022889"/>
    </source>
</evidence>
<proteinExistence type="inferred from homology"/>
<feature type="disulfide bond" evidence="24">
    <location>
        <begin position="1414"/>
        <end position="1441"/>
    </location>
</feature>
<feature type="domain" description="Sushi" evidence="28">
    <location>
        <begin position="149"/>
        <end position="211"/>
    </location>
</feature>
<dbReference type="FunFam" id="3.10.100.10:FF:000007">
    <property type="entry name" value="L-selectin"/>
    <property type="match status" value="2"/>
</dbReference>
<comment type="subunit">
    <text evidence="17">Interacts with SELPLG/PSGL1 and PODXL2 through the sialyl Lewis X epitope. SELPLG sulfation appears not to be required for this interaction.</text>
</comment>
<dbReference type="SMART" id="SM00032">
    <property type="entry name" value="CCP"/>
    <property type="match status" value="15"/>
</dbReference>
<feature type="disulfide bond" evidence="23">
    <location>
        <begin position="719"/>
        <end position="728"/>
    </location>
</feature>
<keyword evidence="13 25" id="KW-1133">Transmembrane helix</keyword>
<feature type="domain" description="C-type lectin" evidence="27">
    <location>
        <begin position="1"/>
        <end position="109"/>
    </location>
</feature>
<evidence type="ECO:0000256" key="18">
    <source>
        <dbReference type="ARBA" id="ARBA00040812"/>
    </source>
</evidence>
<dbReference type="Proteomes" id="UP000281406">
    <property type="component" value="Unassembled WGS sequence"/>
</dbReference>
<dbReference type="InterPro" id="IPR018378">
    <property type="entry name" value="C-type_lectin_CS"/>
</dbReference>
<feature type="disulfide bond" evidence="24">
    <location>
        <begin position="764"/>
        <end position="791"/>
    </location>
</feature>
<dbReference type="CDD" id="cd00054">
    <property type="entry name" value="EGF_CA"/>
    <property type="match status" value="1"/>
</dbReference>
<dbReference type="PROSITE" id="PS50041">
    <property type="entry name" value="C_TYPE_LECTIN_2"/>
    <property type="match status" value="3"/>
</dbReference>
<dbReference type="InterPro" id="IPR033991">
    <property type="entry name" value="Selectin_CTLD"/>
</dbReference>
<dbReference type="GO" id="GO:0007155">
    <property type="term" value="P:cell adhesion"/>
    <property type="evidence" value="ECO:0007669"/>
    <property type="project" value="UniProtKB-KW"/>
</dbReference>
<gene>
    <name evidence="29" type="ORF">DPX16_17294</name>
</gene>
<evidence type="ECO:0000256" key="15">
    <source>
        <dbReference type="ARBA" id="ARBA00023157"/>
    </source>
</evidence>
<dbReference type="InterPro" id="IPR001881">
    <property type="entry name" value="EGF-like_Ca-bd_dom"/>
</dbReference>
<keyword evidence="6 25" id="KW-0812">Transmembrane</keyword>
<evidence type="ECO:0000256" key="6">
    <source>
        <dbReference type="ARBA" id="ARBA00022692"/>
    </source>
</evidence>
<evidence type="ECO:0000256" key="7">
    <source>
        <dbReference type="ARBA" id="ARBA00022723"/>
    </source>
</evidence>
<evidence type="ECO:0000313" key="30">
    <source>
        <dbReference type="Proteomes" id="UP000281406"/>
    </source>
</evidence>
<dbReference type="InterPro" id="IPR000436">
    <property type="entry name" value="Sushi_SCR_CCP_dom"/>
</dbReference>
<dbReference type="GO" id="GO:0030246">
    <property type="term" value="F:carbohydrate binding"/>
    <property type="evidence" value="ECO:0007669"/>
    <property type="project" value="UniProtKB-KW"/>
</dbReference>
<feature type="domain" description="EGF-like" evidence="26">
    <location>
        <begin position="692"/>
        <end position="729"/>
    </location>
</feature>
<feature type="transmembrane region" description="Helical" evidence="25">
    <location>
        <begin position="1452"/>
        <end position="1477"/>
    </location>
</feature>
<evidence type="ECO:0000259" key="28">
    <source>
        <dbReference type="PROSITE" id="PS50923"/>
    </source>
</evidence>
<dbReference type="Gene3D" id="2.10.25.10">
    <property type="entry name" value="Laminin"/>
    <property type="match status" value="1"/>
</dbReference>
<dbReference type="PROSITE" id="PS00615">
    <property type="entry name" value="C_TYPE_LECTIN_1"/>
    <property type="match status" value="2"/>
</dbReference>
<keyword evidence="14 25" id="KW-0472">Membrane</keyword>
<dbReference type="InterPro" id="IPR000742">
    <property type="entry name" value="EGF"/>
</dbReference>
<evidence type="ECO:0000256" key="2">
    <source>
        <dbReference type="ARBA" id="ARBA00007360"/>
    </source>
</evidence>
<feature type="disulfide bond" evidence="24">
    <location>
        <begin position="1346"/>
        <end position="1373"/>
    </location>
</feature>
<evidence type="ECO:0000256" key="16">
    <source>
        <dbReference type="ARBA" id="ARBA00023180"/>
    </source>
</evidence>
<dbReference type="SUPFAM" id="SSF57535">
    <property type="entry name" value="Complement control module/SCR domain"/>
    <property type="match status" value="16"/>
</dbReference>
<evidence type="ECO:0000256" key="19">
    <source>
        <dbReference type="ARBA" id="ARBA00041401"/>
    </source>
</evidence>
<dbReference type="InterPro" id="IPR050350">
    <property type="entry name" value="Compl-Cell_Adhes-Reg"/>
</dbReference>
<keyword evidence="3" id="KW-1003">Cell membrane</keyword>
<evidence type="ECO:0000256" key="9">
    <source>
        <dbReference type="ARBA" id="ARBA00022734"/>
    </source>
</evidence>
<comment type="caution">
    <text evidence="23">Lacks conserved residue(s) required for the propagation of feature annotation.</text>
</comment>
<dbReference type="InterPro" id="IPR016186">
    <property type="entry name" value="C-type_lectin-like/link_sf"/>
</dbReference>
<dbReference type="Gene3D" id="2.10.70.10">
    <property type="entry name" value="Complement Module, domain 1"/>
    <property type="match status" value="16"/>
</dbReference>
<feature type="domain" description="C-type lectin" evidence="27">
    <location>
        <begin position="322"/>
        <end position="452"/>
    </location>
</feature>
<feature type="disulfide bond" evidence="24">
    <location>
        <begin position="487"/>
        <end position="514"/>
    </location>
</feature>
<evidence type="ECO:0000256" key="17">
    <source>
        <dbReference type="ARBA" id="ARBA00038738"/>
    </source>
</evidence>
<dbReference type="Gene3D" id="3.10.100.10">
    <property type="entry name" value="Mannose-Binding Protein A, subunit A"/>
    <property type="match status" value="3"/>
</dbReference>
<keyword evidence="4 23" id="KW-0245">EGF-like domain</keyword>
<dbReference type="PANTHER" id="PTHR19325">
    <property type="entry name" value="COMPLEMENT COMPONENT-RELATED SUSHI DOMAIN-CONTAINING"/>
    <property type="match status" value="1"/>
</dbReference>
<keyword evidence="5 24" id="KW-0768">Sushi</keyword>
<dbReference type="OrthoDB" id="406096at2759"/>
<organism evidence="29 30">
    <name type="scientific">Anabarilius grahami</name>
    <name type="common">Kanglang fish</name>
    <name type="synonym">Barilius grahami</name>
    <dbReference type="NCBI Taxonomy" id="495550"/>
    <lineage>
        <taxon>Eukaryota</taxon>
        <taxon>Metazoa</taxon>
        <taxon>Chordata</taxon>
        <taxon>Craniata</taxon>
        <taxon>Vertebrata</taxon>
        <taxon>Euteleostomi</taxon>
        <taxon>Actinopterygii</taxon>
        <taxon>Neopterygii</taxon>
        <taxon>Teleostei</taxon>
        <taxon>Ostariophysi</taxon>
        <taxon>Cypriniformes</taxon>
        <taxon>Xenocyprididae</taxon>
        <taxon>Xenocypridinae</taxon>
        <taxon>Xenocypridinae incertae sedis</taxon>
        <taxon>Anabarilius</taxon>
    </lineage>
</organism>
<feature type="domain" description="EGF-like" evidence="26">
    <location>
        <begin position="109"/>
        <end position="146"/>
    </location>
</feature>
<feature type="domain" description="Sushi" evidence="28">
    <location>
        <begin position="1044"/>
        <end position="1105"/>
    </location>
</feature>
<comment type="subcellular location">
    <subcellularLocation>
        <location evidence="1">Cell membrane</location>
        <topology evidence="1">Single-pass type I membrane protein</topology>
    </subcellularLocation>
</comment>
<feature type="domain" description="Sushi" evidence="28">
    <location>
        <begin position="212"/>
        <end position="270"/>
    </location>
</feature>
<feature type="disulfide bond" evidence="24">
    <location>
        <begin position="1076"/>
        <end position="1103"/>
    </location>
</feature>
<feature type="domain" description="Sushi" evidence="28">
    <location>
        <begin position="794"/>
        <end position="856"/>
    </location>
</feature>
<dbReference type="SMART" id="SM00181">
    <property type="entry name" value="EGF"/>
    <property type="match status" value="2"/>
</dbReference>
<comment type="function">
    <text evidence="22">Cell-surface glycoprotein having a role in immunoadhesion. Mediates in the adhesion of blood neutrophils in cytokine-activated endothelium through interaction with SELPLG/PSGL1. May have a role in capillary morphogenesis.</text>
</comment>
<name>A0A3N0YB55_ANAGA</name>
<dbReference type="CDD" id="cd00033">
    <property type="entry name" value="CCP"/>
    <property type="match status" value="15"/>
</dbReference>
<feature type="domain" description="Sushi" evidence="28">
    <location>
        <begin position="1314"/>
        <end position="1375"/>
    </location>
</feature>
<dbReference type="InterPro" id="IPR024731">
    <property type="entry name" value="NELL2-like_EGF"/>
</dbReference>
<evidence type="ECO:0000256" key="1">
    <source>
        <dbReference type="ARBA" id="ARBA00004251"/>
    </source>
</evidence>
<reference evidence="29 30" key="1">
    <citation type="submission" date="2018-10" db="EMBL/GenBank/DDBJ databases">
        <title>Genome assembly for a Yunnan-Guizhou Plateau 3E fish, Anabarilius grahami (Regan), and its evolutionary and genetic applications.</title>
        <authorList>
            <person name="Jiang W."/>
        </authorList>
    </citation>
    <scope>NUCLEOTIDE SEQUENCE [LARGE SCALE GENOMIC DNA]</scope>
    <source>
        <strain evidence="29">AG-KIZ</strain>
        <tissue evidence="29">Muscle</tissue>
    </source>
</reference>
<comment type="caution">
    <text evidence="29">The sequence shown here is derived from an EMBL/GenBank/DDBJ whole genome shotgun (WGS) entry which is preliminary data.</text>
</comment>
<feature type="domain" description="Sushi" evidence="28">
    <location>
        <begin position="1210"/>
        <end position="1271"/>
    </location>
</feature>
<dbReference type="GO" id="GO:0005509">
    <property type="term" value="F:calcium ion binding"/>
    <property type="evidence" value="ECO:0007669"/>
    <property type="project" value="InterPro"/>
</dbReference>
<dbReference type="Pfam" id="PF00059">
    <property type="entry name" value="Lectin_C"/>
    <property type="match status" value="3"/>
</dbReference>
<protein>
    <recommendedName>
        <fullName evidence="18">E-selectin</fullName>
    </recommendedName>
    <alternativeName>
        <fullName evidence="19">CD62 antigen-like family member E</fullName>
    </alternativeName>
    <alternativeName>
        <fullName evidence="20">Endothelial leukocyte adhesion molecule 1</fullName>
    </alternativeName>
    <alternativeName>
        <fullName evidence="21">Leukocyte-endothelial cell adhesion molecule 2</fullName>
    </alternativeName>
</protein>
<evidence type="ECO:0000256" key="23">
    <source>
        <dbReference type="PROSITE-ProRule" id="PRU00076"/>
    </source>
</evidence>
<keyword evidence="30" id="KW-1185">Reference proteome</keyword>
<dbReference type="SMART" id="SM00034">
    <property type="entry name" value="CLECT"/>
    <property type="match status" value="3"/>
</dbReference>
<evidence type="ECO:0000259" key="27">
    <source>
        <dbReference type="PROSITE" id="PS50041"/>
    </source>
</evidence>
<feature type="domain" description="Sushi" evidence="28">
    <location>
        <begin position="455"/>
        <end position="516"/>
    </location>
</feature>
<dbReference type="PROSITE" id="PS50923">
    <property type="entry name" value="SUSHI"/>
    <property type="match status" value="14"/>
</dbReference>
<dbReference type="PROSITE" id="PS01186">
    <property type="entry name" value="EGF_2"/>
    <property type="match status" value="2"/>
</dbReference>
<evidence type="ECO:0000256" key="25">
    <source>
        <dbReference type="SAM" id="Phobius"/>
    </source>
</evidence>
<feature type="domain" description="C-type lectin" evidence="27">
    <location>
        <begin position="576"/>
        <end position="697"/>
    </location>
</feature>
<evidence type="ECO:0000313" key="29">
    <source>
        <dbReference type="EMBL" id="ROL43473.1"/>
    </source>
</evidence>
<feature type="domain" description="Sushi" evidence="28">
    <location>
        <begin position="1376"/>
        <end position="1443"/>
    </location>
</feature>
<dbReference type="PRINTS" id="PR00343">
    <property type="entry name" value="SELECTIN"/>
</dbReference>
<feature type="domain" description="Sushi" evidence="28">
    <location>
        <begin position="857"/>
        <end position="918"/>
    </location>
</feature>
<dbReference type="PROSITE" id="PS00022">
    <property type="entry name" value="EGF_1"/>
    <property type="match status" value="2"/>
</dbReference>
<dbReference type="InterPro" id="IPR035976">
    <property type="entry name" value="Sushi/SCR/CCP_sf"/>
</dbReference>
<dbReference type="SUPFAM" id="SSF57196">
    <property type="entry name" value="EGF/Laminin"/>
    <property type="match status" value="1"/>
</dbReference>
<evidence type="ECO:0000256" key="21">
    <source>
        <dbReference type="ARBA" id="ARBA00043124"/>
    </source>
</evidence>
<evidence type="ECO:0000256" key="22">
    <source>
        <dbReference type="ARBA" id="ARBA00045695"/>
    </source>
</evidence>
<feature type="disulfide bond" evidence="24">
    <location>
        <begin position="303"/>
        <end position="330"/>
    </location>
</feature>
<dbReference type="SUPFAM" id="SSF56436">
    <property type="entry name" value="C-type lectin-like"/>
    <property type="match status" value="3"/>
</dbReference>
<keyword evidence="10" id="KW-0677">Repeat</keyword>
<evidence type="ECO:0000256" key="14">
    <source>
        <dbReference type="ARBA" id="ARBA00023136"/>
    </source>
</evidence>
<evidence type="ECO:0000256" key="24">
    <source>
        <dbReference type="PROSITE-ProRule" id="PRU00302"/>
    </source>
</evidence>
<feature type="disulfide bond" evidence="24">
    <location>
        <begin position="1014"/>
        <end position="1041"/>
    </location>
</feature>
<evidence type="ECO:0000256" key="10">
    <source>
        <dbReference type="ARBA" id="ARBA00022737"/>
    </source>
</evidence>
<dbReference type="Pfam" id="PF12947">
    <property type="entry name" value="EGF_3"/>
    <property type="match status" value="1"/>
</dbReference>
<evidence type="ECO:0000256" key="4">
    <source>
        <dbReference type="ARBA" id="ARBA00022536"/>
    </source>
</evidence>
<sequence>MNWEHARHWCRQQYTDMVAIQNKEEISHLNNILPKVNGYYWIGIRKIKGRWTWVGTNKTLTEEAENWADKEPNNGGNNEDCVEMYIKRDKDEGKWNDESCSKEKTALCYTASCKDDSCVSGHGECVETINNHTCSCFKGFYGERCEHVLKCKPEDVTPPDHASIQCSDPTDFSYGSQCEYSCEEGYELKGSSTTRCTSTMEWSSKPPTCELLHCPALDSPVNGELSCTSSFRYGSKCSFSCEEGFLLQGASEISCTKTAKWSQEPPYCEAVAHNCPQLFDPINGHMNCSSEEPTFGTVCTFSCLDGHQLISNEIMMCNLNGSWSGEVAVCQALPDPSASLIKATEVTLGVAGVISSSSLFLVYWILKRLRSEANKFELNRSSAPYYWIGLKKINNNWTWVANEQIVNYQNWGDGEPNNVLSDENCVEFISNLNNNGKWNDDSCTKPKYPVCHKVVSCEELPAPLHGWMECSGLYGNHSLNSKCKFSCAGGYKLRGTAELKCNSSGAWNVPPPSCAVECFPLLLFGGGLMNCTEGHDSSRSACRVQCPPGHLLLGFAEFTCRDDGMWESSFPLMCAIKAWTYHYNIDTNMDWTKARQWCQKNFTDMVAIQNQAEIAHLNQILPFHSSYYWIGIRKIDGHWMWVGTKKHLVPEAANWARNEPNNQGTGEDCVEIYIKRHIDTAKWNDERCNKKKAALCFLDKSCSEHAECVETIGSYKCHCDPGFRGPRCEEAVQCWPVKNPPQGFVKCEGVFGAFHFNSSCQFQCDTGFKLEGEQRLRCLASGHWDNALPVCQAVQCLPIIDAPGGWSMNCTHPLSINSFNSSCEFKCEEGFELQGSVTTWCDHTGHWTHKTPTCTVVTCNPVLAPAKSHLTCAGIFGKFSFHSSCNVSCDEGYKLRGKATFTCLSDGNWSAATPACEVVKCDPLKPSPRGSLQCSEPVEEFAYGSTCWVKCDFGFVHNVTNSTNCTAHGNWSHIPPVCHAIQCPPFSNAPSFGSMSCTHPLSNNSYNSSCEFKCEEGFELQGSHTTWCDHTGHWTHKTPTCTVVTCNPVLAPAKSHLTCAGIFGKFSFHSSCNVSCDEGYKLRGKATLTCLSDGNWSAATPACEVVKCDPLKPSPRGSLQCSDPVEEFAYGSTCWVKCDFGFVHNVTNSTNCTAHGNWSHIPPVCHAIQCPPFSNAPSFGSMSCTHPLSNNSYNSSCEFKCEEGFELQAVACDPLVVPAQSHLTCADPLGKFSFRSSCNATCEEGYRLRGEATLTCLSDGNWSAPTPECDVIRCDVLESFQHGTVQCQDRLEKFSYGSLCWLECGAGFTLNGTQQCPLLTAQENGWMNCSHPHSLFSYGSQCFLGCEVGFEIIGEPGIECSASGNWSQEMPSCTAVRCAPLSFSQLPELEHPPSMNCSHPHGNFSFGSQCFFQCAKSHKLNGTSQLICTSKGYWTNSPPSCVVKEMSVSAGMLMYAAVGVASSAGILLLGGLMYLLMRQFTKKGNKMDGPVPLLEESFF</sequence>
<keyword evidence="15 23" id="KW-1015">Disulfide bond</keyword>
<feature type="disulfide bond" evidence="24">
    <location>
        <begin position="241"/>
        <end position="268"/>
    </location>
</feature>
<evidence type="ECO:0000256" key="11">
    <source>
        <dbReference type="ARBA" id="ARBA00022837"/>
    </source>
</evidence>
<evidence type="ECO:0000256" key="20">
    <source>
        <dbReference type="ARBA" id="ARBA00042113"/>
    </source>
</evidence>
<keyword evidence="8" id="KW-0732">Signal</keyword>
<evidence type="ECO:0000256" key="5">
    <source>
        <dbReference type="ARBA" id="ARBA00022659"/>
    </source>
</evidence>
<evidence type="ECO:0000256" key="3">
    <source>
        <dbReference type="ARBA" id="ARBA00022475"/>
    </source>
</evidence>
<keyword evidence="16" id="KW-0325">Glycoprotein</keyword>
<feature type="domain" description="Sushi" evidence="28">
    <location>
        <begin position="732"/>
        <end position="793"/>
    </location>
</feature>
<dbReference type="CDD" id="cd03592">
    <property type="entry name" value="CLECT_selectins_like"/>
    <property type="match status" value="1"/>
</dbReference>
<feature type="domain" description="Sushi" evidence="28">
    <location>
        <begin position="981"/>
        <end position="1043"/>
    </location>
</feature>
<dbReference type="InterPro" id="IPR001304">
    <property type="entry name" value="C-type_lectin-like"/>
</dbReference>
<feature type="disulfide bond" evidence="24">
    <location>
        <begin position="951"/>
        <end position="978"/>
    </location>
</feature>
<feature type="domain" description="Sushi" evidence="28">
    <location>
        <begin position="919"/>
        <end position="980"/>
    </location>
</feature>
<keyword evidence="7" id="KW-0479">Metal-binding</keyword>
<accession>A0A3N0YB55</accession>
<keyword evidence="11" id="KW-0106">Calcium</keyword>
<feature type="disulfide bond" evidence="23">
    <location>
        <begin position="136"/>
        <end position="145"/>
    </location>
</feature>
<dbReference type="SMART" id="SM00179">
    <property type="entry name" value="EGF_CA"/>
    <property type="match status" value="2"/>
</dbReference>
<dbReference type="PANTHER" id="PTHR19325:SF493">
    <property type="entry name" value="E-SELECTIN"/>
    <property type="match status" value="1"/>
</dbReference>
<dbReference type="PROSITE" id="PS50026">
    <property type="entry name" value="EGF_3"/>
    <property type="match status" value="2"/>
</dbReference>
<keyword evidence="9 29" id="KW-0430">Lectin</keyword>
<feature type="disulfide bond" evidence="24">
    <location>
        <begin position="889"/>
        <end position="916"/>
    </location>
</feature>
<comment type="similarity">
    <text evidence="2">Belongs to the selectin/LECAM family.</text>
</comment>
<evidence type="ECO:0000256" key="8">
    <source>
        <dbReference type="ARBA" id="ARBA00022729"/>
    </source>
</evidence>
<keyword evidence="12" id="KW-0130">Cell adhesion</keyword>
<feature type="domain" description="Sushi" evidence="28">
    <location>
        <begin position="1106"/>
        <end position="1167"/>
    </location>
</feature>
<feature type="disulfide bond" evidence="24">
    <location>
        <begin position="827"/>
        <end position="854"/>
    </location>
</feature>
<dbReference type="InterPro" id="IPR002396">
    <property type="entry name" value="Selectin_superfamily"/>
</dbReference>
<dbReference type="EMBL" id="RJVU01048406">
    <property type="protein sequence ID" value="ROL43473.1"/>
    <property type="molecule type" value="Genomic_DNA"/>
</dbReference>
<evidence type="ECO:0000259" key="26">
    <source>
        <dbReference type="PROSITE" id="PS50026"/>
    </source>
</evidence>
<dbReference type="FunFam" id="2.10.70.10:FF:000001">
    <property type="entry name" value="Selectin P"/>
    <property type="match status" value="11"/>
</dbReference>
<feature type="domain" description="Sushi" evidence="28">
    <location>
        <begin position="273"/>
        <end position="332"/>
    </location>
</feature>
<feature type="disulfide bond" evidence="24">
    <location>
        <begin position="1138"/>
        <end position="1165"/>
    </location>
</feature>
<evidence type="ECO:0000256" key="13">
    <source>
        <dbReference type="ARBA" id="ARBA00022989"/>
    </source>
</evidence>
<dbReference type="InterPro" id="IPR016187">
    <property type="entry name" value="CTDL_fold"/>
</dbReference>